<keyword evidence="3" id="KW-1185">Reference proteome</keyword>
<dbReference type="Proteomes" id="UP001370348">
    <property type="component" value="Chromosome"/>
</dbReference>
<sequence>MGDVAFATPEAIPARWRDPMHPPAWAKRLVGYCRTKLQPGHPFMDVLQKALLEGDPLADDLVACMDELPAGEGRRMFELALEHGIDAVPGSPKALARFFAHLDRVPAWVEPETLRYACETIQRVGIANGYALACGSLMSGYLSSAAVKPLMTTGALTSNTSRRIAETGKFVLDITESGDMGRYTAGFKTTVRVRLLHAFVRAKLGRSPEWKTHEWGLPVNQSDLLGTNLQFSTTYLLSLRVLGILHSRREREAIMHFWRYVGYVMGVDEKLLPRNYREGKRYLRLLGASQPDPDEDSRALASALVYFPLAYGTTPFERRATAILCALRGGLSRSIMGDVAADALGLPDDRWKYAVFAISPAISTMEIARRLVPGGRRVAVRVGRRILRSQITRGLALTQASRIHV</sequence>
<name>A0ABZ2LT17_9BACT</name>
<dbReference type="Pfam" id="PF09995">
    <property type="entry name" value="MPAB_Lcp_cat"/>
    <property type="match status" value="1"/>
</dbReference>
<evidence type="ECO:0000313" key="2">
    <source>
        <dbReference type="EMBL" id="WXB13480.1"/>
    </source>
</evidence>
<dbReference type="InterPro" id="IPR037473">
    <property type="entry name" value="Lcp-like"/>
</dbReference>
<gene>
    <name evidence="2" type="ORF">LZC94_37255</name>
</gene>
<feature type="domain" description="ER-bound oxygenase mpaB/mpaB'/Rubber oxygenase catalytic" evidence="1">
    <location>
        <begin position="123"/>
        <end position="355"/>
    </location>
</feature>
<evidence type="ECO:0000259" key="1">
    <source>
        <dbReference type="Pfam" id="PF09995"/>
    </source>
</evidence>
<evidence type="ECO:0000313" key="3">
    <source>
        <dbReference type="Proteomes" id="UP001370348"/>
    </source>
</evidence>
<dbReference type="EMBL" id="CP089984">
    <property type="protein sequence ID" value="WXB13480.1"/>
    <property type="molecule type" value="Genomic_DNA"/>
</dbReference>
<reference evidence="2 3" key="1">
    <citation type="submission" date="2021-12" db="EMBL/GenBank/DDBJ databases">
        <title>Discovery of the Pendulisporaceae a myxobacterial family with distinct sporulation behavior and unique specialized metabolism.</title>
        <authorList>
            <person name="Garcia R."/>
            <person name="Popoff A."/>
            <person name="Bader C.D."/>
            <person name="Loehr J."/>
            <person name="Walesch S."/>
            <person name="Walt C."/>
            <person name="Boldt J."/>
            <person name="Bunk B."/>
            <person name="Haeckl F.J.F.P.J."/>
            <person name="Gunesch A.P."/>
            <person name="Birkelbach J."/>
            <person name="Nuebel U."/>
            <person name="Pietschmann T."/>
            <person name="Bach T."/>
            <person name="Mueller R."/>
        </authorList>
    </citation>
    <scope>NUCLEOTIDE SEQUENCE [LARGE SCALE GENOMIC DNA]</scope>
    <source>
        <strain evidence="2 3">MSr11954</strain>
    </source>
</reference>
<dbReference type="PANTHER" id="PTHR37539">
    <property type="entry name" value="SECRETED PROTEIN-RELATED"/>
    <property type="match status" value="1"/>
</dbReference>
<dbReference type="PANTHER" id="PTHR37539:SF1">
    <property type="entry name" value="ER-BOUND OXYGENASE MPAB_MPAB'_RUBBER OXYGENASE CATALYTIC DOMAIN-CONTAINING PROTEIN"/>
    <property type="match status" value="1"/>
</dbReference>
<accession>A0ABZ2LT17</accession>
<dbReference type="RefSeq" id="WP_394823090.1">
    <property type="nucleotide sequence ID" value="NZ_CP089984.1"/>
</dbReference>
<protein>
    <submittedName>
        <fullName evidence="2">DUF2236 domain-containing protein</fullName>
    </submittedName>
</protein>
<organism evidence="2 3">
    <name type="scientific">Pendulispora albinea</name>
    <dbReference type="NCBI Taxonomy" id="2741071"/>
    <lineage>
        <taxon>Bacteria</taxon>
        <taxon>Pseudomonadati</taxon>
        <taxon>Myxococcota</taxon>
        <taxon>Myxococcia</taxon>
        <taxon>Myxococcales</taxon>
        <taxon>Sorangiineae</taxon>
        <taxon>Pendulisporaceae</taxon>
        <taxon>Pendulispora</taxon>
    </lineage>
</organism>
<dbReference type="InterPro" id="IPR018713">
    <property type="entry name" value="MPAB/Lcp_cat_dom"/>
</dbReference>
<proteinExistence type="predicted"/>